<dbReference type="PANTHER" id="PTHR11070">
    <property type="entry name" value="UVRD / RECB / PCRA DNA HELICASE FAMILY MEMBER"/>
    <property type="match status" value="1"/>
</dbReference>
<dbReference type="PANTHER" id="PTHR11070:SF2">
    <property type="entry name" value="ATP-DEPENDENT DNA HELICASE SRS2"/>
    <property type="match status" value="1"/>
</dbReference>
<dbReference type="InterPro" id="IPR027417">
    <property type="entry name" value="P-loop_NTPase"/>
</dbReference>
<dbReference type="GO" id="GO:0005829">
    <property type="term" value="C:cytosol"/>
    <property type="evidence" value="ECO:0007669"/>
    <property type="project" value="TreeGrafter"/>
</dbReference>
<dbReference type="Pfam" id="PF13361">
    <property type="entry name" value="UvrD_C"/>
    <property type="match status" value="1"/>
</dbReference>
<dbReference type="GO" id="GO:0000725">
    <property type="term" value="P:recombinational repair"/>
    <property type="evidence" value="ECO:0007669"/>
    <property type="project" value="TreeGrafter"/>
</dbReference>
<evidence type="ECO:0000256" key="4">
    <source>
        <dbReference type="ARBA" id="ARBA00022840"/>
    </source>
</evidence>
<organism evidence="10">
    <name type="scientific">mine drainage metagenome</name>
    <dbReference type="NCBI Taxonomy" id="410659"/>
    <lineage>
        <taxon>unclassified sequences</taxon>
        <taxon>metagenomes</taxon>
        <taxon>ecological metagenomes</taxon>
    </lineage>
</organism>
<sequence length="1034" mass="114386">MSRFGHELIAASAGTGKTYQLTVRYLRLLFATGEPERIIALTFTRKAAGEFFEKIFHRLACAAADPAEASELARDIGLPVDSGACLRHLRLLLDRLHRLQLSTYDSFFSRVVRGFPFELGLGAPPELIDDHQRAEAVRRAQAELLSLEGEEERLQEFWHAFKRATMGREEKRTTDLLDAFIEEHQSLYLEEPDPARWGNPAAIWPEGCPWRETGDDPRQLAAAFSDALPWATLSAAQSGDWRAFLDALAEWRPPAELPATVRKFVVKFLEVLADLDRGSARITVRKRMDLTPELCDLGARLARTGVWMELAPRLVATRGIQELITLFERVYRDDVRSRGWLTIGDMTRLLSGVGEASGLEDEELRRQMTYRLDGAFDHWLLDEFQDTSHAQWRAIAGLVDEVIQDPEGRRSFFAVGDTKQCLYMWRGSDDKLFDRVSAAYGAALEQRKLSESYRSTGPVLAMVNGVFGASAAIAEVCGEEVAARWSRMWTDHRSAATLAAKPGYSCWLLSGSDDEPRRRDLLRLLQGLDPLSRGLSVAVLTQTNADAAALVDYLRSQGLPCSLAAEVRPGRDNAASVALRSYLRVAAHPGDRLAWTHLRMTPAGEELERRHRGPEGLAEQVRRRASAAGMEGVVADWMRIAAPHFGEGNRFSPARMAECAAAAREFDAAGGIDIDAFVRELDALALRETDVPGQVAIMTVHKAKGLDWDFVILPDLEGNSLRERRRSIAVKRSAEGTVEWILQTPRKDIASGDAVLGAQIADAEGDAAFEQLCVLYVAMTRARLGLFVLSSDPARTKSANFVTLLGRALGPQPRDRVIGGQTFLCAWEEGQPAAAEMARPGRPPGRALDWQLAPIPEAERPNFLRRSPLRPSEEPEGGARRVLWRADHDAEDFGIAVHAVLARIEWLPTETSARSGALQPVFASCGESVRTAVEGLIRSAPGIFAKPAGRSELWRERAFEVMVGETWISGRFDRVVIRRDDAGRPVSAVVADFKTGRGADARRHTRQLEAYRQALSLLIGLDPATIELVVVAQA</sequence>
<comment type="caution">
    <text evidence="10">The sequence shown here is derived from an EMBL/GenBank/DDBJ whole genome shotgun (WGS) entry which is preliminary data.</text>
</comment>
<dbReference type="InterPro" id="IPR038726">
    <property type="entry name" value="PDDEXK_AddAB-type"/>
</dbReference>
<name>A0A1J5SQW9_9ZZZZ</name>
<dbReference type="GO" id="GO:0033202">
    <property type="term" value="C:DNA helicase complex"/>
    <property type="evidence" value="ECO:0007669"/>
    <property type="project" value="TreeGrafter"/>
</dbReference>
<dbReference type="Pfam" id="PF00580">
    <property type="entry name" value="UvrD-helicase"/>
    <property type="match status" value="2"/>
</dbReference>
<dbReference type="AlphaFoldDB" id="A0A1J5SQW9"/>
<evidence type="ECO:0000256" key="8">
    <source>
        <dbReference type="ARBA" id="ARBA00048988"/>
    </source>
</evidence>
<evidence type="ECO:0000256" key="6">
    <source>
        <dbReference type="ARBA" id="ARBA00034617"/>
    </source>
</evidence>
<evidence type="ECO:0000256" key="3">
    <source>
        <dbReference type="ARBA" id="ARBA00022806"/>
    </source>
</evidence>
<dbReference type="GO" id="GO:0016887">
    <property type="term" value="F:ATP hydrolysis activity"/>
    <property type="evidence" value="ECO:0007669"/>
    <property type="project" value="RHEA"/>
</dbReference>
<keyword evidence="2 10" id="KW-0378">Hydrolase</keyword>
<keyword evidence="3 10" id="KW-0347">Helicase</keyword>
<proteinExistence type="predicted"/>
<dbReference type="Gene3D" id="3.40.50.300">
    <property type="entry name" value="P-loop containing nucleotide triphosphate hydrolases"/>
    <property type="match status" value="3"/>
</dbReference>
<keyword evidence="4" id="KW-0067">ATP-binding</keyword>
<dbReference type="PROSITE" id="PS51198">
    <property type="entry name" value="UVRD_HELICASE_ATP_BIND"/>
    <property type="match status" value="1"/>
</dbReference>
<evidence type="ECO:0000256" key="7">
    <source>
        <dbReference type="ARBA" id="ARBA00034808"/>
    </source>
</evidence>
<dbReference type="InterPro" id="IPR000212">
    <property type="entry name" value="DNA_helicase_UvrD/REP"/>
</dbReference>
<comment type="catalytic activity">
    <reaction evidence="6">
        <text>Couples ATP hydrolysis with the unwinding of duplex DNA by translocating in the 3'-5' direction.</text>
        <dbReference type="EC" id="5.6.2.4"/>
    </reaction>
</comment>
<accession>A0A1J5SQW9</accession>
<dbReference type="GO" id="GO:0003677">
    <property type="term" value="F:DNA binding"/>
    <property type="evidence" value="ECO:0007669"/>
    <property type="project" value="InterPro"/>
</dbReference>
<gene>
    <name evidence="10" type="primary">addA_7</name>
    <name evidence="10" type="ORF">GALL_137750</name>
</gene>
<dbReference type="InterPro" id="IPR014016">
    <property type="entry name" value="UvrD-like_ATP-bd"/>
</dbReference>
<evidence type="ECO:0000259" key="9">
    <source>
        <dbReference type="PROSITE" id="PS51198"/>
    </source>
</evidence>
<feature type="domain" description="UvrD-like helicase ATP-binding" evidence="9">
    <location>
        <begin position="1"/>
        <end position="456"/>
    </location>
</feature>
<reference evidence="10" key="1">
    <citation type="submission" date="2016-10" db="EMBL/GenBank/DDBJ databases">
        <title>Sequence of Gallionella enrichment culture.</title>
        <authorList>
            <person name="Poehlein A."/>
            <person name="Muehling M."/>
            <person name="Daniel R."/>
        </authorList>
    </citation>
    <scope>NUCLEOTIDE SEQUENCE</scope>
</reference>
<dbReference type="GO" id="GO:0043138">
    <property type="term" value="F:3'-5' DNA helicase activity"/>
    <property type="evidence" value="ECO:0007669"/>
    <property type="project" value="UniProtKB-EC"/>
</dbReference>
<comment type="catalytic activity">
    <reaction evidence="8">
        <text>ATP + H2O = ADP + phosphate + H(+)</text>
        <dbReference type="Rhea" id="RHEA:13065"/>
        <dbReference type="ChEBI" id="CHEBI:15377"/>
        <dbReference type="ChEBI" id="CHEBI:15378"/>
        <dbReference type="ChEBI" id="CHEBI:30616"/>
        <dbReference type="ChEBI" id="CHEBI:43474"/>
        <dbReference type="ChEBI" id="CHEBI:456216"/>
        <dbReference type="EC" id="5.6.2.4"/>
    </reaction>
</comment>
<keyword evidence="1" id="KW-0547">Nucleotide-binding</keyword>
<evidence type="ECO:0000256" key="2">
    <source>
        <dbReference type="ARBA" id="ARBA00022801"/>
    </source>
</evidence>
<evidence type="ECO:0000313" key="10">
    <source>
        <dbReference type="EMBL" id="OIR04044.1"/>
    </source>
</evidence>
<dbReference type="EC" id="5.6.2.4" evidence="7"/>
<evidence type="ECO:0000256" key="1">
    <source>
        <dbReference type="ARBA" id="ARBA00022741"/>
    </source>
</evidence>
<dbReference type="SUPFAM" id="SSF52540">
    <property type="entry name" value="P-loop containing nucleoside triphosphate hydrolases"/>
    <property type="match status" value="1"/>
</dbReference>
<evidence type="ECO:0000256" key="5">
    <source>
        <dbReference type="ARBA" id="ARBA00023235"/>
    </source>
</evidence>
<keyword evidence="5" id="KW-0413">Isomerase</keyword>
<dbReference type="Pfam" id="PF12705">
    <property type="entry name" value="PDDEXK_1"/>
    <property type="match status" value="1"/>
</dbReference>
<protein>
    <recommendedName>
        <fullName evidence="7">DNA 3'-5' helicase</fullName>
        <ecNumber evidence="7">5.6.2.4</ecNumber>
    </recommendedName>
</protein>
<dbReference type="GO" id="GO:0005524">
    <property type="term" value="F:ATP binding"/>
    <property type="evidence" value="ECO:0007669"/>
    <property type="project" value="UniProtKB-KW"/>
</dbReference>
<dbReference type="EMBL" id="MLJW01000060">
    <property type="protein sequence ID" value="OIR04044.1"/>
    <property type="molecule type" value="Genomic_DNA"/>
</dbReference>
<dbReference type="InterPro" id="IPR014017">
    <property type="entry name" value="DNA_helicase_UvrD-like_C"/>
</dbReference>